<reference evidence="2 3" key="1">
    <citation type="submission" date="2019-11" db="EMBL/GenBank/DDBJ databases">
        <title>Comparative genomics of hydrocarbon-degrading Desulfosarcina strains.</title>
        <authorList>
            <person name="Watanabe M."/>
            <person name="Kojima H."/>
            <person name="Fukui M."/>
        </authorList>
    </citation>
    <scope>NUCLEOTIDE SEQUENCE [LARGE SCALE GENOMIC DNA]</scope>
    <source>
        <strain evidence="2 3">PP31</strain>
    </source>
</reference>
<dbReference type="KEGG" id="dwd:DSCW_57270"/>
<dbReference type="AlphaFoldDB" id="A0A5K7ZBX1"/>
<evidence type="ECO:0000256" key="1">
    <source>
        <dbReference type="SAM" id="MobiDB-lite"/>
    </source>
</evidence>
<dbReference type="Proteomes" id="UP000427769">
    <property type="component" value="Chromosome"/>
</dbReference>
<evidence type="ECO:0008006" key="4">
    <source>
        <dbReference type="Google" id="ProtNLM"/>
    </source>
</evidence>
<gene>
    <name evidence="2" type="ORF">DSCW_57270</name>
</gene>
<dbReference type="RefSeq" id="WP_155306957.1">
    <property type="nucleotide sequence ID" value="NZ_AP021875.1"/>
</dbReference>
<organism evidence="2 3">
    <name type="scientific">Desulfosarcina widdelii</name>
    <dbReference type="NCBI Taxonomy" id="947919"/>
    <lineage>
        <taxon>Bacteria</taxon>
        <taxon>Pseudomonadati</taxon>
        <taxon>Thermodesulfobacteriota</taxon>
        <taxon>Desulfobacteria</taxon>
        <taxon>Desulfobacterales</taxon>
        <taxon>Desulfosarcinaceae</taxon>
        <taxon>Desulfosarcina</taxon>
    </lineage>
</organism>
<dbReference type="PANTHER" id="PTHR34547">
    <property type="entry name" value="YACP-LIKE NYN DOMAIN PROTEIN"/>
    <property type="match status" value="1"/>
</dbReference>
<feature type="region of interest" description="Disordered" evidence="1">
    <location>
        <begin position="143"/>
        <end position="174"/>
    </location>
</feature>
<dbReference type="InterPro" id="IPR010298">
    <property type="entry name" value="YacP-like"/>
</dbReference>
<sequence>MAIHIIIDGYNLIRQSSDLARLDRQDLQLGREALVDLLAAYKKIKPHKITVVFDGAGQPSLYGSRERAKGITIRYSQGGESADDLIRRMARKEKTKALVVSSDREVMAAAESAGATVMDSPSFEEKVAMASYLAIKGDGETVDSRGWVPTTRKKGPSRRLSKRKRKEKARIGKL</sequence>
<dbReference type="PANTHER" id="PTHR34547:SF1">
    <property type="entry name" value="YACP-LIKE NYN DOMAIN PROTEIN"/>
    <property type="match status" value="1"/>
</dbReference>
<protein>
    <recommendedName>
        <fullName evidence="4">YacP-like NYN domain protein</fullName>
    </recommendedName>
</protein>
<evidence type="ECO:0000313" key="2">
    <source>
        <dbReference type="EMBL" id="BBO78310.1"/>
    </source>
</evidence>
<dbReference type="OrthoDB" id="9791091at2"/>
<feature type="compositionally biased region" description="Basic residues" evidence="1">
    <location>
        <begin position="151"/>
        <end position="174"/>
    </location>
</feature>
<dbReference type="Pfam" id="PF05991">
    <property type="entry name" value="NYN_YacP"/>
    <property type="match status" value="1"/>
</dbReference>
<proteinExistence type="predicted"/>
<evidence type="ECO:0000313" key="3">
    <source>
        <dbReference type="Proteomes" id="UP000427769"/>
    </source>
</evidence>
<name>A0A5K7ZBX1_9BACT</name>
<keyword evidence="3" id="KW-1185">Reference proteome</keyword>
<accession>A0A5K7ZBX1</accession>
<dbReference type="EMBL" id="AP021875">
    <property type="protein sequence ID" value="BBO78310.1"/>
    <property type="molecule type" value="Genomic_DNA"/>
</dbReference>